<name>A0A972JJ33_9GAMM</name>
<comment type="catalytic activity">
    <reaction evidence="2">
        <text>4-(gamma-L-glutamylamino)butanoate + H2O = 4-aminobutanoate + L-glutamate</text>
        <dbReference type="Rhea" id="RHEA:19737"/>
        <dbReference type="ChEBI" id="CHEBI:15377"/>
        <dbReference type="ChEBI" id="CHEBI:29985"/>
        <dbReference type="ChEBI" id="CHEBI:58800"/>
        <dbReference type="ChEBI" id="CHEBI:59888"/>
        <dbReference type="EC" id="3.5.1.94"/>
    </reaction>
</comment>
<evidence type="ECO:0000256" key="5">
    <source>
        <dbReference type="ARBA" id="ARBA00066788"/>
    </source>
</evidence>
<keyword evidence="6" id="KW-0378">Hydrolase</keyword>
<dbReference type="PROSITE" id="PS51273">
    <property type="entry name" value="GATASE_TYPE_1"/>
    <property type="match status" value="1"/>
</dbReference>
<dbReference type="GO" id="GO:0033969">
    <property type="term" value="F:gamma-glutamyl-gamma-aminobutyrate hydrolase activity"/>
    <property type="evidence" value="ECO:0007669"/>
    <property type="project" value="UniProtKB-EC"/>
</dbReference>
<evidence type="ECO:0000256" key="2">
    <source>
        <dbReference type="ARBA" id="ARBA00052718"/>
    </source>
</evidence>
<evidence type="ECO:0000256" key="3">
    <source>
        <dbReference type="ARBA" id="ARBA00055068"/>
    </source>
</evidence>
<dbReference type="AlphaFoldDB" id="A0A972JJ33"/>
<evidence type="ECO:0000313" key="7">
    <source>
        <dbReference type="Proteomes" id="UP000737113"/>
    </source>
</evidence>
<reference evidence="6" key="1">
    <citation type="submission" date="2020-04" db="EMBL/GenBank/DDBJ databases">
        <title>Description of Shewanella salipaludis sp. nov., isolated from a salt marsh.</title>
        <authorList>
            <person name="Park S."/>
            <person name="Yoon J.-H."/>
        </authorList>
    </citation>
    <scope>NUCLEOTIDE SEQUENCE</scope>
    <source>
        <strain evidence="6">SHSM-M6</strain>
    </source>
</reference>
<dbReference type="Proteomes" id="UP000737113">
    <property type="component" value="Unassembled WGS sequence"/>
</dbReference>
<comment type="caution">
    <text evidence="6">The sequence shown here is derived from an EMBL/GenBank/DDBJ whole genome shotgun (WGS) entry which is preliminary data.</text>
</comment>
<protein>
    <recommendedName>
        <fullName evidence="5">gamma-glutamyl-gamma-aminobutyrate hydrolase</fullName>
        <ecNumber evidence="5">3.5.1.94</ecNumber>
    </recommendedName>
</protein>
<evidence type="ECO:0000256" key="1">
    <source>
        <dbReference type="ARBA" id="ARBA00011083"/>
    </source>
</evidence>
<dbReference type="RefSeq" id="WP_169564438.1">
    <property type="nucleotide sequence ID" value="NZ_JAAXYH010000007.1"/>
</dbReference>
<comment type="function">
    <text evidence="3">Involved in the breakdown of putrescine via hydrolysis of the gamma-glutamyl linkage of gamma-glutamyl-gamma-aminobutyrate.</text>
</comment>
<dbReference type="InterPro" id="IPR029062">
    <property type="entry name" value="Class_I_gatase-like"/>
</dbReference>
<dbReference type="PANTHER" id="PTHR43235:SF1">
    <property type="entry name" value="GLUTAMINE AMIDOTRANSFERASE PB2B2.05-RELATED"/>
    <property type="match status" value="1"/>
</dbReference>
<dbReference type="InterPro" id="IPR011697">
    <property type="entry name" value="Peptidase_C26"/>
</dbReference>
<dbReference type="InterPro" id="IPR044668">
    <property type="entry name" value="PuuD-like"/>
</dbReference>
<dbReference type="EC" id="3.5.1.94" evidence="5"/>
<organism evidence="6 7">
    <name type="scientific">Shewanella salipaludis</name>
    <dbReference type="NCBI Taxonomy" id="2723052"/>
    <lineage>
        <taxon>Bacteria</taxon>
        <taxon>Pseudomonadati</taxon>
        <taxon>Pseudomonadota</taxon>
        <taxon>Gammaproteobacteria</taxon>
        <taxon>Alteromonadales</taxon>
        <taxon>Shewanellaceae</taxon>
        <taxon>Shewanella</taxon>
    </lineage>
</organism>
<evidence type="ECO:0000313" key="6">
    <source>
        <dbReference type="EMBL" id="NMH65708.1"/>
    </source>
</evidence>
<dbReference type="CDD" id="cd01745">
    <property type="entry name" value="GATase1_2"/>
    <property type="match status" value="1"/>
</dbReference>
<comment type="similarity">
    <text evidence="1">Belongs to the peptidase C26 family.</text>
</comment>
<keyword evidence="7" id="KW-1185">Reference proteome</keyword>
<sequence>MSGAELPIIGVVACNQTLGLHPFNIVGEKYLLAIVEGAGGWPLLVPSLGEGAPISAILARLDGLLFTGSPSNVEPRHYAGPASEPGTLHDAKRDASTLPLIRAAIDAGIPVFGICRGFQEMNVVFGGSLQQKLHEAGTYIEHREDKRAPLEVQYAPAHGIRVEPGGLIHQAWGRGSAEVNSVHTQGVARLGAGLRPEAYAPDGLVEAFSVANAREFALGVQWHPEWKVSENPFYLSIFNAFGDACRRRAAARVKSYG</sequence>
<dbReference type="Gene3D" id="3.40.50.880">
    <property type="match status" value="1"/>
</dbReference>
<accession>A0A972JJ33</accession>
<proteinExistence type="inferred from homology"/>
<evidence type="ECO:0000256" key="4">
    <source>
        <dbReference type="ARBA" id="ARBA00060634"/>
    </source>
</evidence>
<comment type="pathway">
    <text evidence="4">Amine and polyamine degradation; putrescine degradation; 4-aminobutanoate from putrescine: step 4/4.</text>
</comment>
<dbReference type="SUPFAM" id="SSF52317">
    <property type="entry name" value="Class I glutamine amidotransferase-like"/>
    <property type="match status" value="1"/>
</dbReference>
<dbReference type="GO" id="GO:0006598">
    <property type="term" value="P:polyamine catabolic process"/>
    <property type="evidence" value="ECO:0007669"/>
    <property type="project" value="TreeGrafter"/>
</dbReference>
<dbReference type="FunFam" id="3.40.50.880:FF:000030">
    <property type="entry name" value="Gamma-glutamyl-gamma-aminobutyrate hydrolase PuuD"/>
    <property type="match status" value="1"/>
</dbReference>
<gene>
    <name evidence="6" type="ORF">HC757_11075</name>
</gene>
<dbReference type="EMBL" id="JAAXYH010000007">
    <property type="protein sequence ID" value="NMH65708.1"/>
    <property type="molecule type" value="Genomic_DNA"/>
</dbReference>
<dbReference type="PANTHER" id="PTHR43235">
    <property type="entry name" value="GLUTAMINE AMIDOTRANSFERASE PB2B2.05-RELATED"/>
    <property type="match status" value="1"/>
</dbReference>
<dbReference type="GO" id="GO:0005829">
    <property type="term" value="C:cytosol"/>
    <property type="evidence" value="ECO:0007669"/>
    <property type="project" value="TreeGrafter"/>
</dbReference>
<dbReference type="Pfam" id="PF07722">
    <property type="entry name" value="Peptidase_C26"/>
    <property type="match status" value="1"/>
</dbReference>